<dbReference type="KEGG" id="coh:EAV92_06780"/>
<dbReference type="Pfam" id="PF25198">
    <property type="entry name" value="Spore_GerAC_N"/>
    <property type="match status" value="1"/>
</dbReference>
<dbReference type="InterPro" id="IPR008844">
    <property type="entry name" value="Spore_GerAC-like"/>
</dbReference>
<proteinExistence type="inferred from homology"/>
<name>A0A3G3JVM8_9BACL</name>
<evidence type="ECO:0000313" key="11">
    <source>
        <dbReference type="Proteomes" id="UP000269097"/>
    </source>
</evidence>
<dbReference type="Gene3D" id="3.30.300.210">
    <property type="entry name" value="Nutrient germinant receptor protein C, domain 3"/>
    <property type="match status" value="1"/>
</dbReference>
<feature type="domain" description="Spore germination protein N-terminal" evidence="9">
    <location>
        <begin position="26"/>
        <end position="200"/>
    </location>
</feature>
<evidence type="ECO:0000259" key="8">
    <source>
        <dbReference type="Pfam" id="PF05504"/>
    </source>
</evidence>
<accession>A0A3G3JVM8</accession>
<evidence type="ECO:0000256" key="5">
    <source>
        <dbReference type="ARBA" id="ARBA00023136"/>
    </source>
</evidence>
<evidence type="ECO:0000256" key="2">
    <source>
        <dbReference type="ARBA" id="ARBA00007886"/>
    </source>
</evidence>
<keyword evidence="11" id="KW-1185">Reference proteome</keyword>
<dbReference type="InterPro" id="IPR046953">
    <property type="entry name" value="Spore_GerAC-like_C"/>
</dbReference>
<evidence type="ECO:0000256" key="6">
    <source>
        <dbReference type="ARBA" id="ARBA00023139"/>
    </source>
</evidence>
<feature type="domain" description="Spore germination GerAC-like C-terminal" evidence="8">
    <location>
        <begin position="227"/>
        <end position="389"/>
    </location>
</feature>
<dbReference type="PROSITE" id="PS51257">
    <property type="entry name" value="PROKAR_LIPOPROTEIN"/>
    <property type="match status" value="1"/>
</dbReference>
<reference evidence="10 11" key="1">
    <citation type="submission" date="2018-10" db="EMBL/GenBank/DDBJ databases">
        <title>Genome Sequence of Cohnella sp.</title>
        <authorList>
            <person name="Srinivasan S."/>
            <person name="Kim M.K."/>
        </authorList>
    </citation>
    <scope>NUCLEOTIDE SEQUENCE [LARGE SCALE GENOMIC DNA]</scope>
    <source>
        <strain evidence="10 11">18JY8-7</strain>
    </source>
</reference>
<keyword evidence="3" id="KW-0309">Germination</keyword>
<dbReference type="PANTHER" id="PTHR35789:SF1">
    <property type="entry name" value="SPORE GERMINATION PROTEIN B3"/>
    <property type="match status" value="1"/>
</dbReference>
<dbReference type="Proteomes" id="UP000269097">
    <property type="component" value="Chromosome"/>
</dbReference>
<organism evidence="10 11">
    <name type="scientific">Cohnella candidum</name>
    <dbReference type="NCBI Taxonomy" id="2674991"/>
    <lineage>
        <taxon>Bacteria</taxon>
        <taxon>Bacillati</taxon>
        <taxon>Bacillota</taxon>
        <taxon>Bacilli</taxon>
        <taxon>Bacillales</taxon>
        <taxon>Paenibacillaceae</taxon>
        <taxon>Cohnella</taxon>
    </lineage>
</organism>
<protein>
    <submittedName>
        <fullName evidence="10">Ger(X)C family spore germination protein</fullName>
    </submittedName>
</protein>
<evidence type="ECO:0000259" key="9">
    <source>
        <dbReference type="Pfam" id="PF25198"/>
    </source>
</evidence>
<gene>
    <name evidence="10" type="ORF">EAV92_06780</name>
</gene>
<keyword evidence="5" id="KW-0472">Membrane</keyword>
<sequence>MNRLTRYSRSLGWILPVALLAGCWGHVELNRTSIVSGVALEPGTEGHKLRVSFEALNPSELSQTAGKGRSPSIIQTLEGNTLAEMISRLNVTSDRVPIPSHIGVVVFDEKLAREGMEPYLDVLQRSRYIREDVMILISRGGPASNVLKVLYPRGGVSSAKVRMQIESLKKMGGGVAISRMSDLTQAMLIQGREPLLSAVTIVGPPKEGESLDNTKSDVPSVVVEVAGTAVLREDNLMGFLSGEEAQWVEMARGQMKVTTLSVPLEQKGMYTAVRLYNIQSKRNVSFRKGVPQLRMYVEADGMIVGLQEDMPLNKVSGYLQIDRLTQDYSREHIKAAISKVQKEFGSDVFGFGEWLYRRHYQQFVPMAEEWNRKFAKAPVDVQVEIHIRRAELKTNRVHKEKLTAN</sequence>
<evidence type="ECO:0000256" key="3">
    <source>
        <dbReference type="ARBA" id="ARBA00022544"/>
    </source>
</evidence>
<evidence type="ECO:0000313" key="10">
    <source>
        <dbReference type="EMBL" id="AYQ72298.1"/>
    </source>
</evidence>
<comment type="subcellular location">
    <subcellularLocation>
        <location evidence="1">Membrane</location>
        <topology evidence="1">Lipid-anchor</topology>
    </subcellularLocation>
</comment>
<evidence type="ECO:0000256" key="4">
    <source>
        <dbReference type="ARBA" id="ARBA00022729"/>
    </source>
</evidence>
<dbReference type="Pfam" id="PF05504">
    <property type="entry name" value="Spore_GerAC"/>
    <property type="match status" value="1"/>
</dbReference>
<evidence type="ECO:0000256" key="7">
    <source>
        <dbReference type="ARBA" id="ARBA00023288"/>
    </source>
</evidence>
<dbReference type="RefSeq" id="WP_123040358.1">
    <property type="nucleotide sequence ID" value="NZ_CP033433.1"/>
</dbReference>
<keyword evidence="6" id="KW-0564">Palmitate</keyword>
<dbReference type="EMBL" id="CP033433">
    <property type="protein sequence ID" value="AYQ72298.1"/>
    <property type="molecule type" value="Genomic_DNA"/>
</dbReference>
<dbReference type="GO" id="GO:0009847">
    <property type="term" value="P:spore germination"/>
    <property type="evidence" value="ECO:0007669"/>
    <property type="project" value="InterPro"/>
</dbReference>
<evidence type="ECO:0000256" key="1">
    <source>
        <dbReference type="ARBA" id="ARBA00004635"/>
    </source>
</evidence>
<keyword evidence="7" id="KW-0449">Lipoprotein</keyword>
<dbReference type="AlphaFoldDB" id="A0A3G3JVM8"/>
<dbReference type="NCBIfam" id="TIGR02887">
    <property type="entry name" value="spore_ger_x_C"/>
    <property type="match status" value="1"/>
</dbReference>
<dbReference type="PANTHER" id="PTHR35789">
    <property type="entry name" value="SPORE GERMINATION PROTEIN B3"/>
    <property type="match status" value="1"/>
</dbReference>
<dbReference type="InterPro" id="IPR057336">
    <property type="entry name" value="GerAC_N"/>
</dbReference>
<dbReference type="InterPro" id="IPR038501">
    <property type="entry name" value="Spore_GerAC_C_sf"/>
</dbReference>
<keyword evidence="4" id="KW-0732">Signal</keyword>
<dbReference type="GO" id="GO:0016020">
    <property type="term" value="C:membrane"/>
    <property type="evidence" value="ECO:0007669"/>
    <property type="project" value="UniProtKB-SubCell"/>
</dbReference>
<comment type="similarity">
    <text evidence="2">Belongs to the GerABKC lipoprotein family.</text>
</comment>